<evidence type="ECO:0000313" key="1">
    <source>
        <dbReference type="EMBL" id="MEB3023409.1"/>
    </source>
</evidence>
<comment type="caution">
    <text evidence="1">The sequence shown here is derived from an EMBL/GenBank/DDBJ whole genome shotgun (WGS) entry which is preliminary data.</text>
</comment>
<dbReference type="Proteomes" id="UP001299596">
    <property type="component" value="Unassembled WGS sequence"/>
</dbReference>
<dbReference type="EMBL" id="JAYJJR010000016">
    <property type="protein sequence ID" value="MEB3023409.1"/>
    <property type="molecule type" value="Genomic_DNA"/>
</dbReference>
<protein>
    <submittedName>
        <fullName evidence="1">Uncharacterized protein</fullName>
    </submittedName>
</protein>
<evidence type="ECO:0000313" key="2">
    <source>
        <dbReference type="Proteomes" id="UP001299596"/>
    </source>
</evidence>
<proteinExistence type="predicted"/>
<keyword evidence="2" id="KW-1185">Reference proteome</keyword>
<dbReference type="RefSeq" id="WP_329780408.1">
    <property type="nucleotide sequence ID" value="NZ_JAYJJR010000016.1"/>
</dbReference>
<organism evidence="1 2">
    <name type="scientific">[Mycobacterium] crassicus</name>
    <dbReference type="NCBI Taxonomy" id="2872309"/>
    <lineage>
        <taxon>Bacteria</taxon>
        <taxon>Bacillati</taxon>
        <taxon>Actinomycetota</taxon>
        <taxon>Actinomycetes</taxon>
        <taxon>Mycobacteriales</taxon>
        <taxon>Mycobacteriaceae</taxon>
        <taxon>Mycolicibacter</taxon>
    </lineage>
</organism>
<sequence length="57" mass="6507">MLCTTEAERIELALARGFATQAEREYAQLVSIEFGGDWPCWTLRFDLTAYHEALAKL</sequence>
<accession>A0ABU5XMI1</accession>
<name>A0ABU5XMI1_9MYCO</name>
<gene>
    <name evidence="1" type="ORF">K6T79_20505</name>
</gene>
<reference evidence="1 2" key="1">
    <citation type="submission" date="2023-12" db="EMBL/GenBank/DDBJ databases">
        <title>Description of new species of Mycobacterium terrae complex isolated from sewage at the Sao Paulo Zoological Park Foundation in Brazil.</title>
        <authorList>
            <person name="Romagnoli C.L."/>
            <person name="Conceicao E.C."/>
            <person name="Machado E."/>
            <person name="Barreto L.B.P.F."/>
            <person name="Sharma A."/>
            <person name="Silva N.M."/>
            <person name="Marques L.E."/>
            <person name="Juliana M.A."/>
            <person name="Lourenco M.C.S."/>
            <person name="Digiampietri L.A."/>
            <person name="Suffys P.N."/>
            <person name="Viana-Niero C."/>
        </authorList>
    </citation>
    <scope>NUCLEOTIDE SEQUENCE [LARGE SCALE GENOMIC DNA]</scope>
    <source>
        <strain evidence="1 2">MYC098</strain>
    </source>
</reference>